<evidence type="ECO:0000256" key="1">
    <source>
        <dbReference type="SAM" id="MobiDB-lite"/>
    </source>
</evidence>
<accession>A0ABY7BWY4</accession>
<dbReference type="Proteomes" id="UP001164020">
    <property type="component" value="Chromosome"/>
</dbReference>
<gene>
    <name evidence="3" type="ORF">OH818_23885</name>
</gene>
<evidence type="ECO:0000313" key="3">
    <source>
        <dbReference type="EMBL" id="WAP68341.1"/>
    </source>
</evidence>
<keyword evidence="3" id="KW-0969">Cilium</keyword>
<sequence length="246" mass="26195">MPQWMVDLFGASLAPIVWVALVAAMVCVLAIVVILLAKRLLANGTALGPRVRVQRLQVVDVARVDDKRKLVLVRRDDVEHLVLVGGQTDILVEASISRSPAPPREVRSEDGRLDIPAISPGSSSPGRREPAAPPLTATRQDETAPPSGTAAGGGKRAPAMRWPEPAAPAEPPSHPVGVSHPLRRLADPASRLWRRQTAAAPTPSLPASPLATLGDGTAKPRPRWAAAGRNRSTSGRPPSFRRSKRH</sequence>
<feature type="region of interest" description="Disordered" evidence="1">
    <location>
        <begin position="95"/>
        <end position="246"/>
    </location>
</feature>
<keyword evidence="2" id="KW-1133">Transmembrane helix</keyword>
<keyword evidence="2" id="KW-0472">Membrane</keyword>
<feature type="compositionally biased region" description="Low complexity" evidence="1">
    <location>
        <begin position="197"/>
        <end position="213"/>
    </location>
</feature>
<keyword evidence="3" id="KW-0966">Cell projection</keyword>
<dbReference type="EMBL" id="CP114029">
    <property type="protein sequence ID" value="WAP68341.1"/>
    <property type="molecule type" value="Genomic_DNA"/>
</dbReference>
<keyword evidence="3" id="KW-0282">Flagellum</keyword>
<evidence type="ECO:0000313" key="4">
    <source>
        <dbReference type="Proteomes" id="UP001164020"/>
    </source>
</evidence>
<keyword evidence="4" id="KW-1185">Reference proteome</keyword>
<evidence type="ECO:0000256" key="2">
    <source>
        <dbReference type="SAM" id="Phobius"/>
    </source>
</evidence>
<dbReference type="RefSeq" id="WP_268880817.1">
    <property type="nucleotide sequence ID" value="NZ_CP114029.1"/>
</dbReference>
<organism evidence="3 4">
    <name type="scientific">Jiella pelagia</name>
    <dbReference type="NCBI Taxonomy" id="2986949"/>
    <lineage>
        <taxon>Bacteria</taxon>
        <taxon>Pseudomonadati</taxon>
        <taxon>Pseudomonadota</taxon>
        <taxon>Alphaproteobacteria</taxon>
        <taxon>Hyphomicrobiales</taxon>
        <taxon>Aurantimonadaceae</taxon>
        <taxon>Jiella</taxon>
    </lineage>
</organism>
<feature type="transmembrane region" description="Helical" evidence="2">
    <location>
        <begin position="12"/>
        <end position="37"/>
    </location>
</feature>
<reference evidence="3" key="1">
    <citation type="submission" date="2022-12" db="EMBL/GenBank/DDBJ databases">
        <title>Jiella pelagia sp. nov., isolated from phosphonate enriched culture of Northwest Pacific surface seawater.</title>
        <authorList>
            <person name="Shin D.Y."/>
            <person name="Hwang C.Y."/>
        </authorList>
    </citation>
    <scope>NUCLEOTIDE SEQUENCE</scope>
    <source>
        <strain evidence="3">HL-NP1</strain>
    </source>
</reference>
<name>A0ABY7BWY4_9HYPH</name>
<feature type="compositionally biased region" description="Basic and acidic residues" evidence="1">
    <location>
        <begin position="104"/>
        <end position="113"/>
    </location>
</feature>
<feature type="compositionally biased region" description="Low complexity" evidence="1">
    <location>
        <begin position="115"/>
        <end position="125"/>
    </location>
</feature>
<proteinExistence type="predicted"/>
<keyword evidence="2" id="KW-0812">Transmembrane</keyword>
<protein>
    <submittedName>
        <fullName evidence="3">Flagellar biosynthetic protein FliO</fullName>
    </submittedName>
</protein>
<feature type="compositionally biased region" description="Pro residues" evidence="1">
    <location>
        <begin position="165"/>
        <end position="174"/>
    </location>
</feature>